<accession>A0A2K3L1Q7</accession>
<organism evidence="1 2">
    <name type="scientific">Trifolium pratense</name>
    <name type="common">Red clover</name>
    <dbReference type="NCBI Taxonomy" id="57577"/>
    <lineage>
        <taxon>Eukaryota</taxon>
        <taxon>Viridiplantae</taxon>
        <taxon>Streptophyta</taxon>
        <taxon>Embryophyta</taxon>
        <taxon>Tracheophyta</taxon>
        <taxon>Spermatophyta</taxon>
        <taxon>Magnoliopsida</taxon>
        <taxon>eudicotyledons</taxon>
        <taxon>Gunneridae</taxon>
        <taxon>Pentapetalae</taxon>
        <taxon>rosids</taxon>
        <taxon>fabids</taxon>
        <taxon>Fabales</taxon>
        <taxon>Fabaceae</taxon>
        <taxon>Papilionoideae</taxon>
        <taxon>50 kb inversion clade</taxon>
        <taxon>NPAAA clade</taxon>
        <taxon>Hologalegina</taxon>
        <taxon>IRL clade</taxon>
        <taxon>Trifolieae</taxon>
        <taxon>Trifolium</taxon>
    </lineage>
</organism>
<proteinExistence type="predicted"/>
<name>A0A2K3L1Q7_TRIPR</name>
<reference evidence="1 2" key="2">
    <citation type="journal article" date="2017" name="Front. Plant Sci.">
        <title>Gene Classification and Mining of Molecular Markers Useful in Red Clover (Trifolium pratense) Breeding.</title>
        <authorList>
            <person name="Istvanek J."/>
            <person name="Dluhosova J."/>
            <person name="Dluhos P."/>
            <person name="Patkova L."/>
            <person name="Nedelnik J."/>
            <person name="Repkova J."/>
        </authorList>
    </citation>
    <scope>NUCLEOTIDE SEQUENCE [LARGE SCALE GENOMIC DNA]</scope>
    <source>
        <strain evidence="2">cv. Tatra</strain>
        <tissue evidence="1">Young leaves</tissue>
    </source>
</reference>
<sequence>MRLHDVDTAAAKKTHKQALQQIFAAAEDPGRVSWISCGE</sequence>
<evidence type="ECO:0000313" key="2">
    <source>
        <dbReference type="Proteomes" id="UP000236291"/>
    </source>
</evidence>
<dbReference type="AlphaFoldDB" id="A0A2K3L1Q7"/>
<evidence type="ECO:0000313" key="1">
    <source>
        <dbReference type="EMBL" id="PNX72459.1"/>
    </source>
</evidence>
<protein>
    <submittedName>
        <fullName evidence="1">Uncharacterized protein</fullName>
    </submittedName>
</protein>
<dbReference type="Proteomes" id="UP000236291">
    <property type="component" value="Unassembled WGS sequence"/>
</dbReference>
<gene>
    <name evidence="1" type="ORF">L195_g028349</name>
</gene>
<reference evidence="1 2" key="1">
    <citation type="journal article" date="2014" name="Am. J. Bot.">
        <title>Genome assembly and annotation for red clover (Trifolium pratense; Fabaceae).</title>
        <authorList>
            <person name="Istvanek J."/>
            <person name="Jaros M."/>
            <person name="Krenek A."/>
            <person name="Repkova J."/>
        </authorList>
    </citation>
    <scope>NUCLEOTIDE SEQUENCE [LARGE SCALE GENOMIC DNA]</scope>
    <source>
        <strain evidence="2">cv. Tatra</strain>
        <tissue evidence="1">Young leaves</tissue>
    </source>
</reference>
<comment type="caution">
    <text evidence="1">The sequence shown here is derived from an EMBL/GenBank/DDBJ whole genome shotgun (WGS) entry which is preliminary data.</text>
</comment>
<dbReference type="EMBL" id="ASHM01024678">
    <property type="protein sequence ID" value="PNX72459.1"/>
    <property type="molecule type" value="Genomic_DNA"/>
</dbReference>